<sequence length="87" mass="9968">MPTLLDAIGVPIEPIDNIYGTSQWLVLANNTTPVRRHLIHNIDPIYNMSAIRWHDWKLVHSSLPLVFLALFRESSHESRLSGSNCYD</sequence>
<organism evidence="1">
    <name type="scientific">Oppiella nova</name>
    <dbReference type="NCBI Taxonomy" id="334625"/>
    <lineage>
        <taxon>Eukaryota</taxon>
        <taxon>Metazoa</taxon>
        <taxon>Ecdysozoa</taxon>
        <taxon>Arthropoda</taxon>
        <taxon>Chelicerata</taxon>
        <taxon>Arachnida</taxon>
        <taxon>Acari</taxon>
        <taxon>Acariformes</taxon>
        <taxon>Sarcoptiformes</taxon>
        <taxon>Oribatida</taxon>
        <taxon>Brachypylina</taxon>
        <taxon>Oppioidea</taxon>
        <taxon>Oppiidae</taxon>
        <taxon>Oppiella</taxon>
    </lineage>
</organism>
<name>A0A7R9QT25_9ACAR</name>
<dbReference type="Gene3D" id="3.40.720.10">
    <property type="entry name" value="Alkaline Phosphatase, subunit A"/>
    <property type="match status" value="1"/>
</dbReference>
<gene>
    <name evidence="1" type="ORF">ONB1V03_LOCUS13376</name>
</gene>
<dbReference type="SUPFAM" id="SSF53649">
    <property type="entry name" value="Alkaline phosphatase-like"/>
    <property type="match status" value="1"/>
</dbReference>
<dbReference type="AlphaFoldDB" id="A0A7R9QT25"/>
<dbReference type="EMBL" id="CAJPVJ010011658">
    <property type="protein sequence ID" value="CAG2173927.1"/>
    <property type="molecule type" value="Genomic_DNA"/>
</dbReference>
<protein>
    <submittedName>
        <fullName evidence="1">Uncharacterized protein</fullName>
    </submittedName>
</protein>
<accession>A0A7R9QT25</accession>
<evidence type="ECO:0000313" key="1">
    <source>
        <dbReference type="EMBL" id="CAD7656740.1"/>
    </source>
</evidence>
<keyword evidence="2" id="KW-1185">Reference proteome</keyword>
<dbReference type="Proteomes" id="UP000728032">
    <property type="component" value="Unassembled WGS sequence"/>
</dbReference>
<evidence type="ECO:0000313" key="2">
    <source>
        <dbReference type="Proteomes" id="UP000728032"/>
    </source>
</evidence>
<dbReference type="InterPro" id="IPR017850">
    <property type="entry name" value="Alkaline_phosphatase_core_sf"/>
</dbReference>
<dbReference type="EMBL" id="OC926483">
    <property type="protein sequence ID" value="CAD7656740.1"/>
    <property type="molecule type" value="Genomic_DNA"/>
</dbReference>
<proteinExistence type="predicted"/>
<reference evidence="1" key="1">
    <citation type="submission" date="2020-11" db="EMBL/GenBank/DDBJ databases">
        <authorList>
            <person name="Tran Van P."/>
        </authorList>
    </citation>
    <scope>NUCLEOTIDE SEQUENCE</scope>
</reference>
<dbReference type="OrthoDB" id="103349at2759"/>